<dbReference type="InterPro" id="IPR003675">
    <property type="entry name" value="Rce1/LyrA-like_dom"/>
</dbReference>
<dbReference type="Proteomes" id="UP000886803">
    <property type="component" value="Unassembled WGS sequence"/>
</dbReference>
<evidence type="ECO:0000259" key="2">
    <source>
        <dbReference type="Pfam" id="PF02517"/>
    </source>
</evidence>
<feature type="transmembrane region" description="Helical" evidence="1">
    <location>
        <begin position="153"/>
        <end position="171"/>
    </location>
</feature>
<reference evidence="3" key="1">
    <citation type="journal article" date="2021" name="PeerJ">
        <title>Extensive microbial diversity within the chicken gut microbiome revealed by metagenomics and culture.</title>
        <authorList>
            <person name="Gilroy R."/>
            <person name="Ravi A."/>
            <person name="Getino M."/>
            <person name="Pursley I."/>
            <person name="Horton D.L."/>
            <person name="Alikhan N.F."/>
            <person name="Baker D."/>
            <person name="Gharbi K."/>
            <person name="Hall N."/>
            <person name="Watson M."/>
            <person name="Adriaenssens E.M."/>
            <person name="Foster-Nyarko E."/>
            <person name="Jarju S."/>
            <person name="Secka A."/>
            <person name="Antonio M."/>
            <person name="Oren A."/>
            <person name="Chaudhuri R.R."/>
            <person name="La Ragione R."/>
            <person name="Hildebrand F."/>
            <person name="Pallen M.J."/>
        </authorList>
    </citation>
    <scope>NUCLEOTIDE SEQUENCE</scope>
    <source>
        <strain evidence="3">ChiBcec8-13705</strain>
    </source>
</reference>
<evidence type="ECO:0000313" key="4">
    <source>
        <dbReference type="Proteomes" id="UP000886803"/>
    </source>
</evidence>
<proteinExistence type="predicted"/>
<feature type="transmembrane region" description="Helical" evidence="1">
    <location>
        <begin position="123"/>
        <end position="141"/>
    </location>
</feature>
<keyword evidence="3" id="KW-0482">Metalloprotease</keyword>
<dbReference type="Pfam" id="PF02517">
    <property type="entry name" value="Rce1-like"/>
    <property type="match status" value="1"/>
</dbReference>
<dbReference type="GO" id="GO:0008237">
    <property type="term" value="F:metallopeptidase activity"/>
    <property type="evidence" value="ECO:0007669"/>
    <property type="project" value="UniProtKB-KW"/>
</dbReference>
<reference evidence="3" key="2">
    <citation type="submission" date="2021-04" db="EMBL/GenBank/DDBJ databases">
        <authorList>
            <person name="Gilroy R."/>
        </authorList>
    </citation>
    <scope>NUCLEOTIDE SEQUENCE</scope>
    <source>
        <strain evidence="3">ChiBcec8-13705</strain>
    </source>
</reference>
<evidence type="ECO:0000256" key="1">
    <source>
        <dbReference type="SAM" id="Phobius"/>
    </source>
</evidence>
<keyword evidence="1" id="KW-1133">Transmembrane helix</keyword>
<dbReference type="AlphaFoldDB" id="A0A9D2M661"/>
<comment type="caution">
    <text evidence="3">The sequence shown here is derived from an EMBL/GenBank/DDBJ whole genome shotgun (WGS) entry which is preliminary data.</text>
</comment>
<dbReference type="GO" id="GO:0080120">
    <property type="term" value="P:CAAX-box protein maturation"/>
    <property type="evidence" value="ECO:0007669"/>
    <property type="project" value="UniProtKB-ARBA"/>
</dbReference>
<gene>
    <name evidence="3" type="ORF">H9945_05470</name>
</gene>
<accession>A0A9D2M661</accession>
<keyword evidence="1" id="KW-0472">Membrane</keyword>
<keyword evidence="1" id="KW-0812">Transmembrane</keyword>
<feature type="transmembrane region" description="Helical" evidence="1">
    <location>
        <begin position="82"/>
        <end position="103"/>
    </location>
</feature>
<name>A0A9D2M661_9FIRM</name>
<sequence length="300" mass="31164">MSRSPLSRPQSLLAAGGMCAVSLVFLLFIASPVQAALGMTGLLLTELGLLALALGGAKLLGEPLRTVFPLARPRLRPTAGAVVLWLGIYAPVLLVAILMQLLLPQHTAEVSTGITGLISTVPLWLRFLIVAVSPAICEEAVYRGFILHHLGVLPPWARVLLCGALFGVFHLDVTRFGSTALLGVALSWAAVCTGNLFYPALIHLCNNSVSVLATVALEMAAEAAPEAVATGAEAAAAVTPATLGVYFLLCAPSPWLLWAGTALLQTGAPRRPGRAKRACLCLVLTLALLAAGFALILSQG</sequence>
<protein>
    <submittedName>
        <fullName evidence="3">CPBP family intramembrane metalloprotease</fullName>
    </submittedName>
</protein>
<feature type="transmembrane region" description="Helical" evidence="1">
    <location>
        <begin position="12"/>
        <end position="30"/>
    </location>
</feature>
<evidence type="ECO:0000313" key="3">
    <source>
        <dbReference type="EMBL" id="HJB41932.1"/>
    </source>
</evidence>
<organism evidence="3 4">
    <name type="scientific">Candidatus Gemmiger avicola</name>
    <dbReference type="NCBI Taxonomy" id="2838605"/>
    <lineage>
        <taxon>Bacteria</taxon>
        <taxon>Bacillati</taxon>
        <taxon>Bacillota</taxon>
        <taxon>Clostridia</taxon>
        <taxon>Eubacteriales</taxon>
        <taxon>Gemmiger</taxon>
    </lineage>
</organism>
<dbReference type="PANTHER" id="PTHR36435">
    <property type="entry name" value="SLR1288 PROTEIN"/>
    <property type="match status" value="1"/>
</dbReference>
<dbReference type="GO" id="GO:0004175">
    <property type="term" value="F:endopeptidase activity"/>
    <property type="evidence" value="ECO:0007669"/>
    <property type="project" value="UniProtKB-ARBA"/>
</dbReference>
<feature type="transmembrane region" description="Helical" evidence="1">
    <location>
        <begin position="177"/>
        <end position="198"/>
    </location>
</feature>
<keyword evidence="3" id="KW-0378">Hydrolase</keyword>
<dbReference type="InterPro" id="IPR052710">
    <property type="entry name" value="CAAX_protease"/>
</dbReference>
<feature type="domain" description="CAAX prenyl protease 2/Lysostaphin resistance protein A-like" evidence="2">
    <location>
        <begin position="122"/>
        <end position="208"/>
    </location>
</feature>
<feature type="transmembrane region" description="Helical" evidence="1">
    <location>
        <begin position="278"/>
        <end position="297"/>
    </location>
</feature>
<feature type="transmembrane region" description="Helical" evidence="1">
    <location>
        <begin position="36"/>
        <end position="61"/>
    </location>
</feature>
<dbReference type="PANTHER" id="PTHR36435:SF1">
    <property type="entry name" value="CAAX AMINO TERMINAL PROTEASE FAMILY PROTEIN"/>
    <property type="match status" value="1"/>
</dbReference>
<keyword evidence="3" id="KW-0645">Protease</keyword>
<dbReference type="EMBL" id="DWYG01000085">
    <property type="protein sequence ID" value="HJB41932.1"/>
    <property type="molecule type" value="Genomic_DNA"/>
</dbReference>